<sequence>MRNTQRDIVVLIHGLGRSARSLLAVRFWLWRAGYRVASVRYPSRKMTVEKAVNERLMPTLEKLKPAEGGRVHFVTHSLGGILFRAWAAKRNPDFPLGRTVMLGPPNQGSEVLEQLGHLPWLRRLLGPVVLELGENEHSVPRQLGPVPPGTGVIMGNKPVIPFFRHLLGPESDGIVTVAGGWVEGQADFMVTPADHTFIMWRPVVLRAVEHFLKNGSFLPQPVWSMEGGLAGAAT</sequence>
<dbReference type="SUPFAM" id="SSF53474">
    <property type="entry name" value="alpha/beta-Hydrolases"/>
    <property type="match status" value="1"/>
</dbReference>
<reference evidence="2 3" key="1">
    <citation type="submission" date="2019-03" db="EMBL/GenBank/DDBJ databases">
        <title>Genomic Encyclopedia of Archaeal and Bacterial Type Strains, Phase II (KMG-II): from individual species to whole genera.</title>
        <authorList>
            <person name="Goeker M."/>
        </authorList>
    </citation>
    <scope>NUCLEOTIDE SEQUENCE [LARGE SCALE GENOMIC DNA]</scope>
    <source>
        <strain evidence="2 3">ATCC 25309</strain>
    </source>
</reference>
<feature type="domain" description="AB hydrolase-1" evidence="1">
    <location>
        <begin position="9"/>
        <end position="131"/>
    </location>
</feature>
<dbReference type="Pfam" id="PF12697">
    <property type="entry name" value="Abhydrolase_6"/>
    <property type="match status" value="1"/>
</dbReference>
<evidence type="ECO:0000259" key="1">
    <source>
        <dbReference type="Pfam" id="PF12697"/>
    </source>
</evidence>
<dbReference type="Proteomes" id="UP000295662">
    <property type="component" value="Unassembled WGS sequence"/>
</dbReference>
<dbReference type="InterPro" id="IPR000073">
    <property type="entry name" value="AB_hydrolase_1"/>
</dbReference>
<dbReference type="RefSeq" id="WP_133793727.1">
    <property type="nucleotide sequence ID" value="NZ_SOCA01000001.1"/>
</dbReference>
<name>A0A4R7SRD0_9BACT</name>
<dbReference type="AlphaFoldDB" id="A0A4R7SRD0"/>
<accession>A0A4R7SRD0</accession>
<evidence type="ECO:0000313" key="3">
    <source>
        <dbReference type="Proteomes" id="UP000295662"/>
    </source>
</evidence>
<proteinExistence type="predicted"/>
<organism evidence="2 3">
    <name type="scientific">Prosthecobacter fusiformis</name>
    <dbReference type="NCBI Taxonomy" id="48464"/>
    <lineage>
        <taxon>Bacteria</taxon>
        <taxon>Pseudomonadati</taxon>
        <taxon>Verrucomicrobiota</taxon>
        <taxon>Verrucomicrobiia</taxon>
        <taxon>Verrucomicrobiales</taxon>
        <taxon>Verrucomicrobiaceae</taxon>
        <taxon>Prosthecobacter</taxon>
    </lineage>
</organism>
<dbReference type="EMBL" id="SOCA01000001">
    <property type="protein sequence ID" value="TDU81812.1"/>
    <property type="molecule type" value="Genomic_DNA"/>
</dbReference>
<dbReference type="PANTHER" id="PTHR37946:SF1">
    <property type="entry name" value="SLL1969 PROTEIN"/>
    <property type="match status" value="1"/>
</dbReference>
<evidence type="ECO:0000313" key="2">
    <source>
        <dbReference type="EMBL" id="TDU81812.1"/>
    </source>
</evidence>
<comment type="caution">
    <text evidence="2">The sequence shown here is derived from an EMBL/GenBank/DDBJ whole genome shotgun (WGS) entry which is preliminary data.</text>
</comment>
<dbReference type="PANTHER" id="PTHR37946">
    <property type="entry name" value="SLL1969 PROTEIN"/>
    <property type="match status" value="1"/>
</dbReference>
<keyword evidence="3" id="KW-1185">Reference proteome</keyword>
<protein>
    <recommendedName>
        <fullName evidence="1">AB hydrolase-1 domain-containing protein</fullName>
    </recommendedName>
</protein>
<dbReference type="InterPro" id="IPR029058">
    <property type="entry name" value="AB_hydrolase_fold"/>
</dbReference>
<dbReference type="Gene3D" id="3.40.50.1820">
    <property type="entry name" value="alpha/beta hydrolase"/>
    <property type="match status" value="1"/>
</dbReference>
<dbReference type="OrthoDB" id="9775557at2"/>
<gene>
    <name evidence="2" type="ORF">EI77_01122</name>
</gene>